<dbReference type="InterPro" id="IPR000073">
    <property type="entry name" value="AB_hydrolase_1"/>
</dbReference>
<organism evidence="2 3">
    <name type="scientific">Roseateles oligotrophus</name>
    <dbReference type="NCBI Taxonomy" id="1769250"/>
    <lineage>
        <taxon>Bacteria</taxon>
        <taxon>Pseudomonadati</taxon>
        <taxon>Pseudomonadota</taxon>
        <taxon>Betaproteobacteria</taxon>
        <taxon>Burkholderiales</taxon>
        <taxon>Sphaerotilaceae</taxon>
        <taxon>Roseateles</taxon>
    </lineage>
</organism>
<evidence type="ECO:0000313" key="2">
    <source>
        <dbReference type="EMBL" id="MCV2367936.1"/>
    </source>
</evidence>
<name>A0ABT2YD37_9BURK</name>
<dbReference type="PRINTS" id="PR00111">
    <property type="entry name" value="ABHYDROLASE"/>
</dbReference>
<dbReference type="Pfam" id="PF00561">
    <property type="entry name" value="Abhydrolase_1"/>
    <property type="match status" value="1"/>
</dbReference>
<dbReference type="GO" id="GO:0016787">
    <property type="term" value="F:hydrolase activity"/>
    <property type="evidence" value="ECO:0007669"/>
    <property type="project" value="UniProtKB-KW"/>
</dbReference>
<dbReference type="RefSeq" id="WP_263570561.1">
    <property type="nucleotide sequence ID" value="NZ_JAJIRN010000003.1"/>
</dbReference>
<reference evidence="2 3" key="1">
    <citation type="submission" date="2021-11" db="EMBL/GenBank/DDBJ databases">
        <authorList>
            <person name="Liang Q."/>
            <person name="Mou H."/>
            <person name="Liu Z."/>
        </authorList>
    </citation>
    <scope>NUCLEOTIDE SEQUENCE [LARGE SCALE GENOMIC DNA]</scope>
    <source>
        <strain evidence="2 3">CHU3</strain>
    </source>
</reference>
<dbReference type="PANTHER" id="PTHR43798:SF33">
    <property type="entry name" value="HYDROLASE, PUTATIVE (AFU_ORTHOLOGUE AFUA_2G14860)-RELATED"/>
    <property type="match status" value="1"/>
</dbReference>
<keyword evidence="3" id="KW-1185">Reference proteome</keyword>
<gene>
    <name evidence="2" type="ORF">LNV07_07485</name>
</gene>
<dbReference type="Gene3D" id="3.40.50.1820">
    <property type="entry name" value="alpha/beta hydrolase"/>
    <property type="match status" value="1"/>
</dbReference>
<evidence type="ECO:0000313" key="3">
    <source>
        <dbReference type="Proteomes" id="UP001209701"/>
    </source>
</evidence>
<dbReference type="PANTHER" id="PTHR43798">
    <property type="entry name" value="MONOACYLGLYCEROL LIPASE"/>
    <property type="match status" value="1"/>
</dbReference>
<comment type="caution">
    <text evidence="2">The sequence shown here is derived from an EMBL/GenBank/DDBJ whole genome shotgun (WGS) entry which is preliminary data.</text>
</comment>
<dbReference type="EMBL" id="JAJIRN010000003">
    <property type="protein sequence ID" value="MCV2367936.1"/>
    <property type="molecule type" value="Genomic_DNA"/>
</dbReference>
<sequence>MSVDADDHEQIWRAWLLAAQGLDASFAGCYRFGSFDYQQPLSLQSGVPRRMRRPYSTPVFYTDWGPQDAPLLLCCGGVANTAMRFSFVAADLSRYANQPWRVICMDWLGRGRSGWLADEQEYRRATYVEQMRQMIAHLGGRPLAVLGSSMGGTVAVELAARQPGLISRLILNDVGPQMPRARRQYRAETLARFYVFRSPGDIMRRVGAAQKNDGPVSDEIRHFLAWHQTRWSDENAGRIYRVDPRALQAYRAEANQALAQWDSFRALQCPLLLLHGMDSDALQAATLGRMQRLQDLTLAHIPATGHTPMLSDRRQIQVIAAWLRGELPEPCEFSIPLAKARAAW</sequence>
<dbReference type="Proteomes" id="UP001209701">
    <property type="component" value="Unassembled WGS sequence"/>
</dbReference>
<keyword evidence="2" id="KW-0378">Hydrolase</keyword>
<dbReference type="InterPro" id="IPR029058">
    <property type="entry name" value="AB_hydrolase_fold"/>
</dbReference>
<feature type="domain" description="AB hydrolase-1" evidence="1">
    <location>
        <begin position="70"/>
        <end position="310"/>
    </location>
</feature>
<evidence type="ECO:0000259" key="1">
    <source>
        <dbReference type="Pfam" id="PF00561"/>
    </source>
</evidence>
<proteinExistence type="predicted"/>
<accession>A0ABT2YD37</accession>
<dbReference type="InterPro" id="IPR050266">
    <property type="entry name" value="AB_hydrolase_sf"/>
</dbReference>
<dbReference type="SUPFAM" id="SSF53474">
    <property type="entry name" value="alpha/beta-Hydrolases"/>
    <property type="match status" value="1"/>
</dbReference>
<protein>
    <submittedName>
        <fullName evidence="2">Alpha/beta hydrolase</fullName>
    </submittedName>
</protein>